<name>A0A1I4MC39_9FIRM</name>
<reference evidence="2 3" key="1">
    <citation type="submission" date="2016-10" db="EMBL/GenBank/DDBJ databases">
        <authorList>
            <person name="de Groot N.N."/>
        </authorList>
    </citation>
    <scope>NUCLEOTIDE SEQUENCE [LARGE SCALE GENOMIC DNA]</scope>
    <source>
        <strain evidence="2 3">ATCC 51327</strain>
    </source>
</reference>
<organism evidence="2 3">
    <name type="scientific">Halanaerobium salsuginis</name>
    <dbReference type="NCBI Taxonomy" id="29563"/>
    <lineage>
        <taxon>Bacteria</taxon>
        <taxon>Bacillati</taxon>
        <taxon>Bacillota</taxon>
        <taxon>Clostridia</taxon>
        <taxon>Halanaerobiales</taxon>
        <taxon>Halanaerobiaceae</taxon>
        <taxon>Halanaerobium</taxon>
    </lineage>
</organism>
<dbReference type="EMBL" id="FOTI01000032">
    <property type="protein sequence ID" value="SFL80718.1"/>
    <property type="molecule type" value="Genomic_DNA"/>
</dbReference>
<evidence type="ECO:0000313" key="2">
    <source>
        <dbReference type="EMBL" id="SFM00575.1"/>
    </source>
</evidence>
<evidence type="ECO:0000313" key="3">
    <source>
        <dbReference type="Proteomes" id="UP000199006"/>
    </source>
</evidence>
<evidence type="ECO:0000313" key="1">
    <source>
        <dbReference type="EMBL" id="SFL80718.1"/>
    </source>
</evidence>
<dbReference type="Proteomes" id="UP000199006">
    <property type="component" value="Unassembled WGS sequence"/>
</dbReference>
<protein>
    <submittedName>
        <fullName evidence="2">Uncharacterized protein</fullName>
    </submittedName>
</protein>
<accession>A0A1I4MC39</accession>
<keyword evidence="3" id="KW-1185">Reference proteome</keyword>
<dbReference type="AlphaFoldDB" id="A0A1I4MC39"/>
<dbReference type="EMBL" id="FOTI01000051">
    <property type="protein sequence ID" value="SFM00575.1"/>
    <property type="molecule type" value="Genomic_DNA"/>
</dbReference>
<feature type="non-terminal residue" evidence="2">
    <location>
        <position position="73"/>
    </location>
</feature>
<proteinExistence type="predicted"/>
<sequence length="73" mass="8815">MIEMAQYNYIRFLYFNQKKSKRAIARETGLHRDTITRAIENPEQKYRLSTERPQPVNGDFKDRIKEMVKANHE</sequence>
<gene>
    <name evidence="1" type="ORF">SAMN02983006_02084</name>
    <name evidence="2" type="ORF">SAMN02983006_02563</name>
</gene>